<dbReference type="InterPro" id="IPR036873">
    <property type="entry name" value="Rhodanese-like_dom_sf"/>
</dbReference>
<proteinExistence type="predicted"/>
<dbReference type="AlphaFoldDB" id="A0A1E5SZD3"/>
<evidence type="ECO:0000313" key="2">
    <source>
        <dbReference type="EMBL" id="OEK04481.1"/>
    </source>
</evidence>
<dbReference type="Pfam" id="PF00581">
    <property type="entry name" value="Rhodanese"/>
    <property type="match status" value="1"/>
</dbReference>
<dbReference type="PANTHER" id="PTHR43031:SF1">
    <property type="entry name" value="PYRIDINE NUCLEOTIDE-DISULPHIDE OXIDOREDUCTASE"/>
    <property type="match status" value="1"/>
</dbReference>
<organism evidence="2 3">
    <name type="scientific">Roseivirga misakiensis</name>
    <dbReference type="NCBI Taxonomy" id="1563681"/>
    <lineage>
        <taxon>Bacteria</taxon>
        <taxon>Pseudomonadati</taxon>
        <taxon>Bacteroidota</taxon>
        <taxon>Cytophagia</taxon>
        <taxon>Cytophagales</taxon>
        <taxon>Roseivirgaceae</taxon>
        <taxon>Roseivirga</taxon>
    </lineage>
</organism>
<reference evidence="2 3" key="1">
    <citation type="submission" date="2016-08" db="EMBL/GenBank/DDBJ databases">
        <title>Draft genome of Fabibacter sp. strain SK-8.</title>
        <authorList>
            <person name="Wong S.-K."/>
            <person name="Hamasaki K."/>
            <person name="Yoshizawa S."/>
        </authorList>
    </citation>
    <scope>NUCLEOTIDE SEQUENCE [LARGE SCALE GENOMIC DNA]</scope>
    <source>
        <strain evidence="2 3">SK-8</strain>
    </source>
</reference>
<dbReference type="OrthoDB" id="9808735at2"/>
<dbReference type="STRING" id="1563681.BFP71_13505"/>
<dbReference type="PANTHER" id="PTHR43031">
    <property type="entry name" value="FAD-DEPENDENT OXIDOREDUCTASE"/>
    <property type="match status" value="1"/>
</dbReference>
<dbReference type="Gene3D" id="3.40.250.10">
    <property type="entry name" value="Rhodanese-like domain"/>
    <property type="match status" value="1"/>
</dbReference>
<sequence>MLFVLSACSTNLEQAGSIAKAVTVQEFQNLISEKKDVQIVDVRTKHEFQSGHLAKALLIDYYKPDFKNLLDKLDKGKPVAVYCAVGGRSASTLKLLKQMGFKEAYDMKGGIRDWQRKKLPIER</sequence>
<evidence type="ECO:0000313" key="3">
    <source>
        <dbReference type="Proteomes" id="UP000095552"/>
    </source>
</evidence>
<dbReference type="InterPro" id="IPR001763">
    <property type="entry name" value="Rhodanese-like_dom"/>
</dbReference>
<dbReference type="InterPro" id="IPR050229">
    <property type="entry name" value="GlpE_sulfurtransferase"/>
</dbReference>
<feature type="domain" description="Rhodanese" evidence="1">
    <location>
        <begin position="33"/>
        <end position="123"/>
    </location>
</feature>
<dbReference type="CDD" id="cd00158">
    <property type="entry name" value="RHOD"/>
    <property type="match status" value="1"/>
</dbReference>
<dbReference type="SMART" id="SM00450">
    <property type="entry name" value="RHOD"/>
    <property type="match status" value="1"/>
</dbReference>
<evidence type="ECO:0000259" key="1">
    <source>
        <dbReference type="PROSITE" id="PS50206"/>
    </source>
</evidence>
<comment type="caution">
    <text evidence="2">The sequence shown here is derived from an EMBL/GenBank/DDBJ whole genome shotgun (WGS) entry which is preliminary data.</text>
</comment>
<accession>A0A1E5SZD3</accession>
<dbReference type="EMBL" id="MDGQ01000005">
    <property type="protein sequence ID" value="OEK04481.1"/>
    <property type="molecule type" value="Genomic_DNA"/>
</dbReference>
<name>A0A1E5SZD3_9BACT</name>
<gene>
    <name evidence="2" type="ORF">BFP71_13505</name>
</gene>
<protein>
    <recommendedName>
        <fullName evidence="1">Rhodanese domain-containing protein</fullName>
    </recommendedName>
</protein>
<dbReference type="Proteomes" id="UP000095552">
    <property type="component" value="Unassembled WGS sequence"/>
</dbReference>
<keyword evidence="3" id="KW-1185">Reference proteome</keyword>
<dbReference type="PROSITE" id="PS50206">
    <property type="entry name" value="RHODANESE_3"/>
    <property type="match status" value="1"/>
</dbReference>
<dbReference type="RefSeq" id="WP_069835986.1">
    <property type="nucleotide sequence ID" value="NZ_MDGQ01000005.1"/>
</dbReference>
<dbReference type="SUPFAM" id="SSF52821">
    <property type="entry name" value="Rhodanese/Cell cycle control phosphatase"/>
    <property type="match status" value="1"/>
</dbReference>